<name>A0ABP9QT46_9PSEU</name>
<proteinExistence type="predicted"/>
<evidence type="ECO:0000313" key="4">
    <source>
        <dbReference type="Proteomes" id="UP001428817"/>
    </source>
</evidence>
<dbReference type="Proteomes" id="UP001428817">
    <property type="component" value="Unassembled WGS sequence"/>
</dbReference>
<evidence type="ECO:0000256" key="1">
    <source>
        <dbReference type="SAM" id="MobiDB-lite"/>
    </source>
</evidence>
<feature type="compositionally biased region" description="Low complexity" evidence="1">
    <location>
        <begin position="84"/>
        <end position="94"/>
    </location>
</feature>
<dbReference type="EMBL" id="BAABJP010000037">
    <property type="protein sequence ID" value="GAA5166973.1"/>
    <property type="molecule type" value="Genomic_DNA"/>
</dbReference>
<gene>
    <name evidence="3" type="ORF">GCM10023321_58880</name>
</gene>
<feature type="region of interest" description="Disordered" evidence="1">
    <location>
        <begin position="62"/>
        <end position="94"/>
    </location>
</feature>
<evidence type="ECO:0000259" key="2">
    <source>
        <dbReference type="Pfam" id="PF02467"/>
    </source>
</evidence>
<comment type="caution">
    <text evidence="3">The sequence shown here is derived from an EMBL/GenBank/DDBJ whole genome shotgun (WGS) entry which is preliminary data.</text>
</comment>
<accession>A0ABP9QT46</accession>
<sequence length="94" mass="10083">MPDRDIVFNRMFERDAGRIDWHAAACRDADPEAFFPVGDGQYASSQVKAAKAVCALPAGRSVPQLGTHRRDRRGSLGRSHRAGAAKAAPGHALS</sequence>
<keyword evidence="4" id="KW-1185">Reference proteome</keyword>
<dbReference type="Pfam" id="PF02467">
    <property type="entry name" value="Whib"/>
    <property type="match status" value="1"/>
</dbReference>
<evidence type="ECO:0000313" key="3">
    <source>
        <dbReference type="EMBL" id="GAA5166973.1"/>
    </source>
</evidence>
<reference evidence="4" key="1">
    <citation type="journal article" date="2019" name="Int. J. Syst. Evol. Microbiol.">
        <title>The Global Catalogue of Microorganisms (GCM) 10K type strain sequencing project: providing services to taxonomists for standard genome sequencing and annotation.</title>
        <authorList>
            <consortium name="The Broad Institute Genomics Platform"/>
            <consortium name="The Broad Institute Genome Sequencing Center for Infectious Disease"/>
            <person name="Wu L."/>
            <person name="Ma J."/>
        </authorList>
    </citation>
    <scope>NUCLEOTIDE SEQUENCE [LARGE SCALE GENOMIC DNA]</scope>
    <source>
        <strain evidence="4">JCM 18303</strain>
    </source>
</reference>
<organism evidence="3 4">
    <name type="scientific">Pseudonocardia eucalypti</name>
    <dbReference type="NCBI Taxonomy" id="648755"/>
    <lineage>
        <taxon>Bacteria</taxon>
        <taxon>Bacillati</taxon>
        <taxon>Actinomycetota</taxon>
        <taxon>Actinomycetes</taxon>
        <taxon>Pseudonocardiales</taxon>
        <taxon>Pseudonocardiaceae</taxon>
        <taxon>Pseudonocardia</taxon>
    </lineage>
</organism>
<dbReference type="InterPro" id="IPR034768">
    <property type="entry name" value="4FE4S_WBL"/>
</dbReference>
<feature type="domain" description="4Fe-4S Wbl-type" evidence="2">
    <location>
        <begin position="22"/>
        <end position="55"/>
    </location>
</feature>
<protein>
    <recommendedName>
        <fullName evidence="2">4Fe-4S Wbl-type domain-containing protein</fullName>
    </recommendedName>
</protein>